<name>A0A327QMM6_9FLAO</name>
<comment type="caution">
    <text evidence="2">The sequence shown here is derived from an EMBL/GenBank/DDBJ whole genome shotgun (WGS) entry which is preliminary data.</text>
</comment>
<sequence>GNLKMNQCGNAVMWKCTNDGIAKSQEPREKRKEEREKRG</sequence>
<organism evidence="2 3">
    <name type="scientific">Arenibacter echinorum</name>
    <dbReference type="NCBI Taxonomy" id="440515"/>
    <lineage>
        <taxon>Bacteria</taxon>
        <taxon>Pseudomonadati</taxon>
        <taxon>Bacteroidota</taxon>
        <taxon>Flavobacteriia</taxon>
        <taxon>Flavobacteriales</taxon>
        <taxon>Flavobacteriaceae</taxon>
        <taxon>Arenibacter</taxon>
    </lineage>
</organism>
<feature type="region of interest" description="Disordered" evidence="1">
    <location>
        <begin position="17"/>
        <end position="39"/>
    </location>
</feature>
<dbReference type="EMBL" id="QLLN01000011">
    <property type="protein sequence ID" value="RAJ05809.1"/>
    <property type="molecule type" value="Genomic_DNA"/>
</dbReference>
<keyword evidence="3" id="KW-1185">Reference proteome</keyword>
<accession>A0A327QMM6</accession>
<dbReference type="AlphaFoldDB" id="A0A327QMM6"/>
<reference evidence="2 3" key="1">
    <citation type="submission" date="2018-06" db="EMBL/GenBank/DDBJ databases">
        <title>Genomic Encyclopedia of Archaeal and Bacterial Type Strains, Phase II (KMG-II): from individual species to whole genera.</title>
        <authorList>
            <person name="Goeker M."/>
        </authorList>
    </citation>
    <scope>NUCLEOTIDE SEQUENCE [LARGE SCALE GENOMIC DNA]</scope>
    <source>
        <strain evidence="2 3">DSM 23522</strain>
    </source>
</reference>
<feature type="compositionally biased region" description="Basic and acidic residues" evidence="1">
    <location>
        <begin position="25"/>
        <end position="39"/>
    </location>
</feature>
<evidence type="ECO:0000313" key="2">
    <source>
        <dbReference type="EMBL" id="RAJ05809.1"/>
    </source>
</evidence>
<dbReference type="Proteomes" id="UP000249696">
    <property type="component" value="Unassembled WGS sequence"/>
</dbReference>
<proteinExistence type="predicted"/>
<protein>
    <submittedName>
        <fullName evidence="2">Uncharacterized protein</fullName>
    </submittedName>
</protein>
<evidence type="ECO:0000256" key="1">
    <source>
        <dbReference type="SAM" id="MobiDB-lite"/>
    </source>
</evidence>
<feature type="non-terminal residue" evidence="2">
    <location>
        <position position="1"/>
    </location>
</feature>
<evidence type="ECO:0000313" key="3">
    <source>
        <dbReference type="Proteomes" id="UP000249696"/>
    </source>
</evidence>
<gene>
    <name evidence="2" type="ORF">LV92_04156</name>
</gene>